<reference evidence="2 3" key="1">
    <citation type="submission" date="2021-03" db="EMBL/GenBank/DDBJ databases">
        <title>Staphylococci and Mammaliicocci in bats.</title>
        <authorList>
            <person name="Fountain K."/>
        </authorList>
    </citation>
    <scope>NUCLEOTIDE SEQUENCE [LARGE SCALE GENOMIC DNA]</scope>
    <source>
        <strain evidence="2 3">18_1_E_SW</strain>
    </source>
</reference>
<accession>A0ABS3L3W1</accession>
<dbReference type="RefSeq" id="WP_207572511.1">
    <property type="nucleotide sequence ID" value="NZ_JAFNLQ010000006.1"/>
</dbReference>
<sequence>MADEDKYVLRYEWERGQGKLHQRINDIDNKHMSLHNDLKLLVTRLNDSNDALIKSQMTTNETLNKINDNLTGFNDRIKDVEYTSDTTVKRLDTIESTVSERKKGNLQIWVAIITATATVIVGALGFATVFF</sequence>
<dbReference type="Proteomes" id="UP000664081">
    <property type="component" value="Unassembled WGS sequence"/>
</dbReference>
<evidence type="ECO:0000256" key="1">
    <source>
        <dbReference type="SAM" id="Phobius"/>
    </source>
</evidence>
<keyword evidence="1" id="KW-0472">Membrane</keyword>
<keyword evidence="1" id="KW-0812">Transmembrane</keyword>
<keyword evidence="3" id="KW-1185">Reference proteome</keyword>
<dbReference type="EMBL" id="JAFNLT010000013">
    <property type="protein sequence ID" value="MBO1228245.1"/>
    <property type="molecule type" value="Genomic_DNA"/>
</dbReference>
<gene>
    <name evidence="2" type="ORF">J3T88_13170</name>
</gene>
<organism evidence="2 3">
    <name type="scientific">Staphylococcus nepalensis</name>
    <dbReference type="NCBI Taxonomy" id="214473"/>
    <lineage>
        <taxon>Bacteria</taxon>
        <taxon>Bacillati</taxon>
        <taxon>Bacillota</taxon>
        <taxon>Bacilli</taxon>
        <taxon>Bacillales</taxon>
        <taxon>Staphylococcaceae</taxon>
        <taxon>Staphylococcus</taxon>
    </lineage>
</organism>
<proteinExistence type="predicted"/>
<protein>
    <submittedName>
        <fullName evidence="2">Uncharacterized protein</fullName>
    </submittedName>
</protein>
<keyword evidence="1" id="KW-1133">Transmembrane helix</keyword>
<feature type="transmembrane region" description="Helical" evidence="1">
    <location>
        <begin position="108"/>
        <end position="130"/>
    </location>
</feature>
<name>A0ABS3L3W1_9STAP</name>
<comment type="caution">
    <text evidence="2">The sequence shown here is derived from an EMBL/GenBank/DDBJ whole genome shotgun (WGS) entry which is preliminary data.</text>
</comment>
<evidence type="ECO:0000313" key="2">
    <source>
        <dbReference type="EMBL" id="MBO1228245.1"/>
    </source>
</evidence>
<evidence type="ECO:0000313" key="3">
    <source>
        <dbReference type="Proteomes" id="UP000664081"/>
    </source>
</evidence>